<sequence>MTSDQIRSEIIGCEKKIANARGRIRDLEEDQYELERLAMKIRNLQSEFEARQDQRKRKLSAVLALTEVKSAARYYEGMSGLLNSREFVRADNALTDDVSAIRGKQREIEDEVEELKRQISALETRIANLRVSLQEACLREAAAAEA</sequence>
<dbReference type="Gene3D" id="1.10.287.1490">
    <property type="match status" value="1"/>
</dbReference>
<proteinExistence type="predicted"/>
<feature type="coiled-coil region" evidence="1">
    <location>
        <begin position="98"/>
        <end position="132"/>
    </location>
</feature>
<gene>
    <name evidence="2" type="ORF">H9757_01320</name>
</gene>
<reference evidence="2" key="2">
    <citation type="submission" date="2021-04" db="EMBL/GenBank/DDBJ databases">
        <authorList>
            <person name="Gilroy R."/>
        </authorList>
    </citation>
    <scope>NUCLEOTIDE SEQUENCE</scope>
    <source>
        <strain evidence="2">ChiGjej1B1-1692</strain>
    </source>
</reference>
<comment type="caution">
    <text evidence="2">The sequence shown here is derived from an EMBL/GenBank/DDBJ whole genome shotgun (WGS) entry which is preliminary data.</text>
</comment>
<evidence type="ECO:0000313" key="3">
    <source>
        <dbReference type="Proteomes" id="UP000823894"/>
    </source>
</evidence>
<reference evidence="2" key="1">
    <citation type="journal article" date="2021" name="PeerJ">
        <title>Extensive microbial diversity within the chicken gut microbiome revealed by metagenomics and culture.</title>
        <authorList>
            <person name="Gilroy R."/>
            <person name="Ravi A."/>
            <person name="Getino M."/>
            <person name="Pursley I."/>
            <person name="Horton D.L."/>
            <person name="Alikhan N.F."/>
            <person name="Baker D."/>
            <person name="Gharbi K."/>
            <person name="Hall N."/>
            <person name="Watson M."/>
            <person name="Adriaenssens E.M."/>
            <person name="Foster-Nyarko E."/>
            <person name="Jarju S."/>
            <person name="Secka A."/>
            <person name="Antonio M."/>
            <person name="Oren A."/>
            <person name="Chaudhuri R.R."/>
            <person name="La Ragione R."/>
            <person name="Hildebrand F."/>
            <person name="Pallen M.J."/>
        </authorList>
    </citation>
    <scope>NUCLEOTIDE SEQUENCE</scope>
    <source>
        <strain evidence="2">ChiGjej1B1-1692</strain>
    </source>
</reference>
<name>A0A9D2NSL2_9FIRM</name>
<evidence type="ECO:0000313" key="2">
    <source>
        <dbReference type="EMBL" id="HJC37697.1"/>
    </source>
</evidence>
<accession>A0A9D2NSL2</accession>
<keyword evidence="1" id="KW-0175">Coiled coil</keyword>
<feature type="coiled-coil region" evidence="1">
    <location>
        <begin position="10"/>
        <end position="54"/>
    </location>
</feature>
<protein>
    <submittedName>
        <fullName evidence="2">Uncharacterized protein</fullName>
    </submittedName>
</protein>
<dbReference type="Proteomes" id="UP000823894">
    <property type="component" value="Unassembled WGS sequence"/>
</dbReference>
<organism evidence="2 3">
    <name type="scientific">Candidatus Mediterraneibacter faecigallinarum</name>
    <dbReference type="NCBI Taxonomy" id="2838669"/>
    <lineage>
        <taxon>Bacteria</taxon>
        <taxon>Bacillati</taxon>
        <taxon>Bacillota</taxon>
        <taxon>Clostridia</taxon>
        <taxon>Lachnospirales</taxon>
        <taxon>Lachnospiraceae</taxon>
        <taxon>Mediterraneibacter</taxon>
    </lineage>
</organism>
<dbReference type="SUPFAM" id="SSF46579">
    <property type="entry name" value="Prefoldin"/>
    <property type="match status" value="1"/>
</dbReference>
<evidence type="ECO:0000256" key="1">
    <source>
        <dbReference type="SAM" id="Coils"/>
    </source>
</evidence>
<dbReference type="AlphaFoldDB" id="A0A9D2NSL2"/>
<dbReference type="EMBL" id="DWWK01000015">
    <property type="protein sequence ID" value="HJC37697.1"/>
    <property type="molecule type" value="Genomic_DNA"/>
</dbReference>